<evidence type="ECO:0000259" key="2">
    <source>
        <dbReference type="PROSITE" id="PS51688"/>
    </source>
</evidence>
<feature type="domain" description="Peptidase S74" evidence="2">
    <location>
        <begin position="24"/>
        <end position="141"/>
    </location>
</feature>
<gene>
    <name evidence="3" type="ORF">FOZ76_03015</name>
</gene>
<dbReference type="Pfam" id="PF13884">
    <property type="entry name" value="Peptidase_S74"/>
    <property type="match status" value="1"/>
</dbReference>
<protein>
    <submittedName>
        <fullName evidence="3">Tail fiber domain-containing protein</fullName>
    </submittedName>
</protein>
<keyword evidence="4" id="KW-1185">Reference proteome</keyword>
<evidence type="ECO:0000313" key="3">
    <source>
        <dbReference type="EMBL" id="TSH98337.1"/>
    </source>
</evidence>
<dbReference type="CDD" id="cd10144">
    <property type="entry name" value="Peptidase_S74_CIMCD"/>
    <property type="match status" value="1"/>
</dbReference>
<comment type="caution">
    <text evidence="3">The sequence shown here is derived from an EMBL/GenBank/DDBJ whole genome shotgun (WGS) entry which is preliminary data.</text>
</comment>
<sequence length="278" mass="31022">MQLWRGSTHRSKGVCAATGTISTSDAREKSTPAEISDEVLDAWQDVSLIAYQFLSALALKGASARIHIGLIAQQVRDAFTAQGLDATRYGLLCRDEWEEEYEPVMGTRDIYQWVEHETREKDEPVRIEWRYDRIGTEEYETDERRLVRSGRSVGSPRGPVPISGSRSSASHRCATRRTRQRAGRLRRVKCVVVLPWLSCPDRRALSGVRHGAQSASVSLIAPANVVERNILDGPPRAGFFLIRNTCPPYHALCGNLKASGDISWQPSLAILLTLVRRA</sequence>
<dbReference type="PROSITE" id="PS51688">
    <property type="entry name" value="ICA"/>
    <property type="match status" value="1"/>
</dbReference>
<dbReference type="AlphaFoldDB" id="A0A556AZH5"/>
<organism evidence="3 4">
    <name type="scientific">Verticiella sediminum</name>
    <dbReference type="NCBI Taxonomy" id="1247510"/>
    <lineage>
        <taxon>Bacteria</taxon>
        <taxon>Pseudomonadati</taxon>
        <taxon>Pseudomonadota</taxon>
        <taxon>Betaproteobacteria</taxon>
        <taxon>Burkholderiales</taxon>
        <taxon>Alcaligenaceae</taxon>
        <taxon>Verticiella</taxon>
    </lineage>
</organism>
<name>A0A556AZH5_9BURK</name>
<proteinExistence type="predicted"/>
<accession>A0A556AZH5</accession>
<dbReference type="Gene3D" id="1.10.10.10">
    <property type="entry name" value="Winged helix-like DNA-binding domain superfamily/Winged helix DNA-binding domain"/>
    <property type="match status" value="1"/>
</dbReference>
<dbReference type="InterPro" id="IPR036388">
    <property type="entry name" value="WH-like_DNA-bd_sf"/>
</dbReference>
<evidence type="ECO:0000313" key="4">
    <source>
        <dbReference type="Proteomes" id="UP000318405"/>
    </source>
</evidence>
<dbReference type="OrthoDB" id="6054389at2"/>
<dbReference type="EMBL" id="VLTJ01000005">
    <property type="protein sequence ID" value="TSH98337.1"/>
    <property type="molecule type" value="Genomic_DNA"/>
</dbReference>
<reference evidence="3 4" key="1">
    <citation type="submission" date="2019-07" db="EMBL/GenBank/DDBJ databases">
        <title>Qingshengfaniella alkalisoli gen. nov., sp. nov., isolated from saline soil.</title>
        <authorList>
            <person name="Xu L."/>
            <person name="Huang X.-X."/>
            <person name="Sun J.-Q."/>
        </authorList>
    </citation>
    <scope>NUCLEOTIDE SEQUENCE [LARGE SCALE GENOMIC DNA]</scope>
    <source>
        <strain evidence="3 4">DSM 27279</strain>
    </source>
</reference>
<evidence type="ECO:0000256" key="1">
    <source>
        <dbReference type="SAM" id="MobiDB-lite"/>
    </source>
</evidence>
<dbReference type="Proteomes" id="UP000318405">
    <property type="component" value="Unassembled WGS sequence"/>
</dbReference>
<feature type="compositionally biased region" description="Low complexity" evidence="1">
    <location>
        <begin position="150"/>
        <end position="161"/>
    </location>
</feature>
<feature type="region of interest" description="Disordered" evidence="1">
    <location>
        <begin position="150"/>
        <end position="176"/>
    </location>
</feature>
<dbReference type="RefSeq" id="WP_143946652.1">
    <property type="nucleotide sequence ID" value="NZ_BAABMB010000004.1"/>
</dbReference>
<dbReference type="InterPro" id="IPR030392">
    <property type="entry name" value="S74_ICA"/>
</dbReference>